<keyword evidence="2" id="KW-0812">Transmembrane</keyword>
<dbReference type="PANTHER" id="PTHR43336:SF3">
    <property type="entry name" value="GUANYLATE CYCLASE DOMAIN-CONTAINING PROTEIN"/>
    <property type="match status" value="1"/>
</dbReference>
<dbReference type="GeneID" id="9057812"/>
<protein>
    <recommendedName>
        <fullName evidence="5">Ion transport domain-containing protein</fullName>
    </recommendedName>
</protein>
<reference evidence="3 4" key="1">
    <citation type="submission" date="2008-07" db="EMBL/GenBank/DDBJ databases">
        <authorList>
            <person name="El-Sayed N."/>
            <person name="Caler E."/>
            <person name="Inman J."/>
            <person name="Amedeo P."/>
            <person name="Hass B."/>
            <person name="Wortman J."/>
        </authorList>
    </citation>
    <scope>NUCLEOTIDE SEQUENCE [LARGE SCALE GENOMIC DNA]</scope>
    <source>
        <strain evidence="4">ATCC 50983 / TXsc</strain>
    </source>
</reference>
<dbReference type="EMBL" id="GG676168">
    <property type="protein sequence ID" value="EER12216.1"/>
    <property type="molecule type" value="Genomic_DNA"/>
</dbReference>
<sequence length="586" mass="65254">MQGFGGAKSGGANDPLKVGVDDVDRDLEEADDNDTAKSLEAFVDGKLMTVVMTLLTIFALWGDNMRVAFFDKDADNVFYVLFAFALFMFFLEFFINTVAKPEYKWGFFFVLDLISAVSIIPDIPWIMSALAYIMNGTSEGVGTSSTGGLDKARTARIVRLVRLIRLIRIVKLYSMVSKAQDADQEEKLKAQARAAQNAKQAALKRIEASRLGRALSELTTRRVIVGVLLMLFIMPLLQNSETNEAFYTGLSQLYWFGRSRCDTASENASFGCDGQIQKAGSSWIEEDGWKNMLWIYSRSGFRAKYYPTDEGVPDYLNDGRLRDVRPTNNFNLRAYVILTSRSYLSTRNLVRGIRRKAVQGFNCHLIARSSDHDSVMLAETPGCDKAIAYARFETKSLQQTSNALDMISTLFVCILLGTLSIQFQNDTQKLVIGPIEKMVNIIKQLAEDPLRKREVQDTEVHHPSDKMEQQSLSMSPHFEEDDTSAGPQLETRMLENTILKIGMLLQVGFGTAGAEIVGNSMKRGDGELNIMMPGRCILGIFAYVGINRLASLADSYGQDVTVLVNKVAKIIHGCAKHWYVTFGSGS</sequence>
<dbReference type="SUPFAM" id="SSF81324">
    <property type="entry name" value="Voltage-gated potassium channels"/>
    <property type="match status" value="1"/>
</dbReference>
<evidence type="ECO:0000313" key="4">
    <source>
        <dbReference type="Proteomes" id="UP000007800"/>
    </source>
</evidence>
<dbReference type="PANTHER" id="PTHR43336">
    <property type="entry name" value="OXYGEN SENSOR HISTIDINE KINASE RESPONSE REGULATOR DEVS/DOSS"/>
    <property type="match status" value="1"/>
</dbReference>
<keyword evidence="2" id="KW-0472">Membrane</keyword>
<evidence type="ECO:0000256" key="1">
    <source>
        <dbReference type="SAM" id="MobiDB-lite"/>
    </source>
</evidence>
<dbReference type="RefSeq" id="XP_002780421.1">
    <property type="nucleotide sequence ID" value="XM_002780375.1"/>
</dbReference>
<keyword evidence="4" id="KW-1185">Reference proteome</keyword>
<feature type="compositionally biased region" description="Basic and acidic residues" evidence="1">
    <location>
        <begin position="452"/>
        <end position="468"/>
    </location>
</feature>
<organism evidence="4">
    <name type="scientific">Perkinsus marinus (strain ATCC 50983 / TXsc)</name>
    <dbReference type="NCBI Taxonomy" id="423536"/>
    <lineage>
        <taxon>Eukaryota</taxon>
        <taxon>Sar</taxon>
        <taxon>Alveolata</taxon>
        <taxon>Perkinsozoa</taxon>
        <taxon>Perkinsea</taxon>
        <taxon>Perkinsida</taxon>
        <taxon>Perkinsidae</taxon>
        <taxon>Perkinsus</taxon>
    </lineage>
</organism>
<feature type="region of interest" description="Disordered" evidence="1">
    <location>
        <begin position="452"/>
        <end position="484"/>
    </location>
</feature>
<dbReference type="OrthoDB" id="60033at2759"/>
<gene>
    <name evidence="3" type="ORF">Pmar_PMAR001013</name>
</gene>
<dbReference type="AlphaFoldDB" id="C5KTB1"/>
<feature type="transmembrane region" description="Helical" evidence="2">
    <location>
        <begin position="47"/>
        <end position="65"/>
    </location>
</feature>
<proteinExistence type="predicted"/>
<dbReference type="Gene3D" id="1.10.287.70">
    <property type="match status" value="1"/>
</dbReference>
<evidence type="ECO:0000256" key="2">
    <source>
        <dbReference type="SAM" id="Phobius"/>
    </source>
</evidence>
<name>C5KTB1_PERM5</name>
<dbReference type="Proteomes" id="UP000007800">
    <property type="component" value="Unassembled WGS sequence"/>
</dbReference>
<accession>C5KTB1</accession>
<keyword evidence="2" id="KW-1133">Transmembrane helix</keyword>
<evidence type="ECO:0000313" key="3">
    <source>
        <dbReference type="EMBL" id="EER12216.1"/>
    </source>
</evidence>
<feature type="transmembrane region" description="Helical" evidence="2">
    <location>
        <begin position="105"/>
        <end position="126"/>
    </location>
</feature>
<evidence type="ECO:0008006" key="5">
    <source>
        <dbReference type="Google" id="ProtNLM"/>
    </source>
</evidence>
<dbReference type="InParanoid" id="C5KTB1"/>
<feature type="transmembrane region" description="Helical" evidence="2">
    <location>
        <begin position="77"/>
        <end position="99"/>
    </location>
</feature>